<evidence type="ECO:0000313" key="2">
    <source>
        <dbReference type="Proteomes" id="UP000281810"/>
    </source>
</evidence>
<reference evidence="2" key="1">
    <citation type="submission" date="2018-11" db="EMBL/GenBank/DDBJ databases">
        <title>Proposal to divide the Flavobacteriaceae and reorganize its genera based on Amino Acid Identity values calculated from whole genome sequences.</title>
        <authorList>
            <person name="Nicholson A.C."/>
            <person name="Gulvik C.A."/>
            <person name="Whitney A.M."/>
            <person name="Humrighouse B.W."/>
            <person name="Bell M."/>
            <person name="Holmes B."/>
            <person name="Steigerwalt A.B."/>
            <person name="Villarma A."/>
            <person name="Sheth M."/>
            <person name="Batra D."/>
            <person name="Pryor J."/>
            <person name="Bernardet J.-F."/>
            <person name="Hugo C."/>
            <person name="Kampfer P."/>
            <person name="Newman J.D."/>
            <person name="McQuiston J.R."/>
        </authorList>
    </citation>
    <scope>NUCLEOTIDE SEQUENCE [LARGE SCALE GENOMIC DNA]</scope>
    <source>
        <strain evidence="2">F5649</strain>
    </source>
</reference>
<dbReference type="Proteomes" id="UP000281810">
    <property type="component" value="Chromosome"/>
</dbReference>
<protein>
    <submittedName>
        <fullName evidence="1">Uncharacterized protein</fullName>
    </submittedName>
</protein>
<dbReference type="RefSeq" id="WP_124800957.1">
    <property type="nucleotide sequence ID" value="NZ_CP034161.1"/>
</dbReference>
<sequence>MKTKKLLLGIFLLSAIFIWGQKDSIVYDFKAKELSKSKVRYNKPYYLVIKNINRYIYGIDISQKNIELLSKPPESFTTYFGKGIMGLDQGGHLTTNVDNKIDNFVTEFEKYEKIYRQIKLGIDIKVLPESFSNNEKLAEFINDFRLIKKNKTNNTVLLDKLATIEFDEVTEPYITELAKCIYYSLEKNAVYRSYPVYLKGNTINYDITFTKYGLNSSQEKVEEEKGVVNFDLFVRNKPFISFSTGPFIGIHNNFKTGKYSWKPMSVSGTVPENPKYELLETGQNTSPFGLAAFANIGVKTSRYIGFATTIGAGATIENSPKIAYFAGLSTLIGNEKQFNITGGWSFIQTETLKYNLYDGNLLYSVKPADIEYNKKFKGGWFLSLSYTLFSTEVKETKITANPTVSGAEKK</sequence>
<dbReference type="AlphaFoldDB" id="A0A3G8YBS1"/>
<name>A0A3G8YBS1_9FLAO</name>
<organism evidence="1 2">
    <name type="scientific">Epilithonimonas vandammei</name>
    <dbReference type="NCBI Taxonomy" id="2487072"/>
    <lineage>
        <taxon>Bacteria</taxon>
        <taxon>Pseudomonadati</taxon>
        <taxon>Bacteroidota</taxon>
        <taxon>Flavobacteriia</taxon>
        <taxon>Flavobacteriales</taxon>
        <taxon>Weeksellaceae</taxon>
        <taxon>Chryseobacterium group</taxon>
        <taxon>Epilithonimonas</taxon>
    </lineage>
</organism>
<keyword evidence="2" id="KW-1185">Reference proteome</keyword>
<accession>A0A3G8YBS1</accession>
<dbReference type="EMBL" id="CP034161">
    <property type="protein sequence ID" value="AZI38621.1"/>
    <property type="molecule type" value="Genomic_DNA"/>
</dbReference>
<dbReference type="OrthoDB" id="6225685at2"/>
<proteinExistence type="predicted"/>
<gene>
    <name evidence="1" type="ORF">EIB74_00965</name>
</gene>
<evidence type="ECO:0000313" key="1">
    <source>
        <dbReference type="EMBL" id="AZI38621.1"/>
    </source>
</evidence>